<dbReference type="RefSeq" id="WP_146315398.1">
    <property type="nucleotide sequence ID" value="NZ_VCQV01000004.1"/>
</dbReference>
<evidence type="ECO:0000256" key="2">
    <source>
        <dbReference type="ARBA" id="ARBA00022857"/>
    </source>
</evidence>
<organism evidence="5 6">
    <name type="scientific">Leekyejoonella antrihumi</name>
    <dbReference type="NCBI Taxonomy" id="1660198"/>
    <lineage>
        <taxon>Bacteria</taxon>
        <taxon>Bacillati</taxon>
        <taxon>Actinomycetota</taxon>
        <taxon>Actinomycetes</taxon>
        <taxon>Micrococcales</taxon>
        <taxon>Dermacoccaceae</taxon>
        <taxon>Leekyejoonella</taxon>
    </lineage>
</organism>
<name>A0A563E6C8_9MICO</name>
<feature type="domain" description="Bacterial bifunctional deaminase-reductase C-terminal" evidence="4">
    <location>
        <begin position="33"/>
        <end position="221"/>
    </location>
</feature>
<dbReference type="InterPro" id="IPR002734">
    <property type="entry name" value="RibDG_C"/>
</dbReference>
<reference evidence="5 6" key="1">
    <citation type="submission" date="2019-05" db="EMBL/GenBank/DDBJ databases">
        <authorList>
            <person name="Lee S.D."/>
        </authorList>
    </citation>
    <scope>NUCLEOTIDE SEQUENCE [LARGE SCALE GENOMIC DNA]</scope>
    <source>
        <strain evidence="5 6">C5-26</strain>
    </source>
</reference>
<dbReference type="GO" id="GO:0009231">
    <property type="term" value="P:riboflavin biosynthetic process"/>
    <property type="evidence" value="ECO:0007669"/>
    <property type="project" value="InterPro"/>
</dbReference>
<dbReference type="PANTHER" id="PTHR38011">
    <property type="entry name" value="DIHYDROFOLATE REDUCTASE FAMILY PROTEIN (AFU_ORTHOLOGUE AFUA_8G06820)"/>
    <property type="match status" value="1"/>
</dbReference>
<accession>A0A563E6C8</accession>
<keyword evidence="3" id="KW-0560">Oxidoreductase</keyword>
<keyword evidence="6" id="KW-1185">Reference proteome</keyword>
<dbReference type="Gene3D" id="3.40.430.10">
    <property type="entry name" value="Dihydrofolate Reductase, subunit A"/>
    <property type="match status" value="1"/>
</dbReference>
<gene>
    <name evidence="5" type="ORF">FGL98_03860</name>
</gene>
<reference evidence="5 6" key="2">
    <citation type="submission" date="2019-08" db="EMBL/GenBank/DDBJ databases">
        <title>Jejuicoccus antrihumi gen. nov., sp. nov., a new member of the family Dermacoccaceae isolated from a cave.</title>
        <authorList>
            <person name="Schumann P."/>
            <person name="Kim I.S."/>
        </authorList>
    </citation>
    <scope>NUCLEOTIDE SEQUENCE [LARGE SCALE GENOMIC DNA]</scope>
    <source>
        <strain evidence="5 6">C5-26</strain>
    </source>
</reference>
<protein>
    <submittedName>
        <fullName evidence="5">Pyrimidine reductase family protein</fullName>
    </submittedName>
</protein>
<keyword evidence="2" id="KW-0521">NADP</keyword>
<dbReference type="InterPro" id="IPR050765">
    <property type="entry name" value="Riboflavin_Biosynth_HTPR"/>
</dbReference>
<dbReference type="GO" id="GO:0008703">
    <property type="term" value="F:5-amino-6-(5-phosphoribosylamino)uracil reductase activity"/>
    <property type="evidence" value="ECO:0007669"/>
    <property type="project" value="InterPro"/>
</dbReference>
<comment type="pathway">
    <text evidence="1">Cofactor biosynthesis; riboflavin biosynthesis.</text>
</comment>
<sequence length="248" mass="26514">MNPIRAIYGNRQQGDDLTDQEVARAYPWPDSRRWVRAMMVTTLDGAAAGADGLSGSVSSNADQLVFDAVRRYADAVLIGSGTLRAEQYTPMRANPEDAKRRAADGQLAAPVVAVVTGSLQLPWELPIWSESAHRPVVITRADANEGRLATARDHADVIALQEVTPEAVVDALAGRGLRRILCEGGPSLLRDLVAADLVDEADITLAPLFAGTSGSPSTTVLPDVADFRLEQVLEGDGTLMMRYLAPGR</sequence>
<dbReference type="OrthoDB" id="5243299at2"/>
<dbReference type="InterPro" id="IPR024072">
    <property type="entry name" value="DHFR-like_dom_sf"/>
</dbReference>
<dbReference type="EMBL" id="VCQV01000004">
    <property type="protein sequence ID" value="TWP37859.1"/>
    <property type="molecule type" value="Genomic_DNA"/>
</dbReference>
<evidence type="ECO:0000256" key="1">
    <source>
        <dbReference type="ARBA" id="ARBA00005104"/>
    </source>
</evidence>
<comment type="caution">
    <text evidence="5">The sequence shown here is derived from an EMBL/GenBank/DDBJ whole genome shotgun (WGS) entry which is preliminary data.</text>
</comment>
<evidence type="ECO:0000259" key="4">
    <source>
        <dbReference type="Pfam" id="PF01872"/>
    </source>
</evidence>
<proteinExistence type="predicted"/>
<evidence type="ECO:0000313" key="6">
    <source>
        <dbReference type="Proteomes" id="UP000320244"/>
    </source>
</evidence>
<dbReference type="PANTHER" id="PTHR38011:SF7">
    <property type="entry name" value="2,5-DIAMINO-6-RIBOSYLAMINO-4(3H)-PYRIMIDINONE 5'-PHOSPHATE REDUCTASE"/>
    <property type="match status" value="1"/>
</dbReference>
<evidence type="ECO:0000313" key="5">
    <source>
        <dbReference type="EMBL" id="TWP37859.1"/>
    </source>
</evidence>
<dbReference type="Proteomes" id="UP000320244">
    <property type="component" value="Unassembled WGS sequence"/>
</dbReference>
<dbReference type="Pfam" id="PF01872">
    <property type="entry name" value="RibD_C"/>
    <property type="match status" value="1"/>
</dbReference>
<evidence type="ECO:0000256" key="3">
    <source>
        <dbReference type="ARBA" id="ARBA00023002"/>
    </source>
</evidence>
<dbReference type="SUPFAM" id="SSF53597">
    <property type="entry name" value="Dihydrofolate reductase-like"/>
    <property type="match status" value="1"/>
</dbReference>
<dbReference type="AlphaFoldDB" id="A0A563E6C8"/>